<evidence type="ECO:0000256" key="2">
    <source>
        <dbReference type="ARBA" id="ARBA00022737"/>
    </source>
</evidence>
<dbReference type="PROSITE" id="PS50157">
    <property type="entry name" value="ZINC_FINGER_C2H2_2"/>
    <property type="match status" value="3"/>
</dbReference>
<feature type="compositionally biased region" description="Acidic residues" evidence="6">
    <location>
        <begin position="1174"/>
        <end position="1183"/>
    </location>
</feature>
<feature type="region of interest" description="Disordered" evidence="6">
    <location>
        <begin position="1097"/>
        <end position="1129"/>
    </location>
</feature>
<keyword evidence="4" id="KW-0862">Zinc</keyword>
<reference evidence="10" key="1">
    <citation type="submission" date="2016-04" db="UniProtKB">
        <authorList>
            <consortium name="WormBaseParasite"/>
        </authorList>
    </citation>
    <scope>IDENTIFICATION</scope>
</reference>
<evidence type="ECO:0000313" key="8">
    <source>
        <dbReference type="EMBL" id="VDL80705.1"/>
    </source>
</evidence>
<dbReference type="InterPro" id="IPR036236">
    <property type="entry name" value="Znf_C2H2_sf"/>
</dbReference>
<evidence type="ECO:0000256" key="5">
    <source>
        <dbReference type="PROSITE-ProRule" id="PRU00042"/>
    </source>
</evidence>
<dbReference type="OMA" id="HARHHED"/>
<proteinExistence type="predicted"/>
<keyword evidence="3 5" id="KW-0863">Zinc-finger</keyword>
<dbReference type="SUPFAM" id="SSF57667">
    <property type="entry name" value="beta-beta-alpha zinc fingers"/>
    <property type="match status" value="1"/>
</dbReference>
<feature type="region of interest" description="Disordered" evidence="6">
    <location>
        <begin position="407"/>
        <end position="464"/>
    </location>
</feature>
<evidence type="ECO:0000256" key="6">
    <source>
        <dbReference type="SAM" id="MobiDB-lite"/>
    </source>
</evidence>
<dbReference type="PANTHER" id="PTHR24408:SF58">
    <property type="entry name" value="TRANSCRIPTION FACTOR (TFIIIA), PUTATIVE (AFU_ORTHOLOGUE AFUA_1G05150)-RELATED"/>
    <property type="match status" value="1"/>
</dbReference>
<dbReference type="GO" id="GO:0005634">
    <property type="term" value="C:nucleus"/>
    <property type="evidence" value="ECO:0007669"/>
    <property type="project" value="TreeGrafter"/>
</dbReference>
<name>A0A158R2X3_NIPBR</name>
<dbReference type="WBParaSite" id="NBR_0001709101-mRNA-1">
    <property type="protein sequence ID" value="NBR_0001709101-mRNA-1"/>
    <property type="gene ID" value="NBR_0001709101"/>
</dbReference>
<feature type="region of interest" description="Disordered" evidence="6">
    <location>
        <begin position="1296"/>
        <end position="1319"/>
    </location>
</feature>
<sequence>MVEAISDSKRELLCSVAGSSHSVGAILLRNCDTASAWDDLSKPSTSFVKANQITCPVCEHVISSNALRAGDIVGRKFIRHLRKHDGELDNPLKAPCTICFHFYRISKMDEHYKQEHGDVAEDFGSGTVISFTNSTRRYQSLVDSISALCPLCEESAATARCSSFHNDISLRMFVLRHFAIEHHDLEGLVPILQQEWAILSYEIGFDLEFHVIDTARLLRQCQRSAFFYTLRGLKTSHQDALVHEMMGRSTAKEDVCSEEFCICLEFDAGESITFWKWQCLLTGNSAEHSDEVIEFPSKELLKVYALKHFESCHKDFFDTEFFRYERSILQEELPCAPELYPYSPLKCSFNGEPFDTAIALVDAPGLSFPISLLSTDPENIDSERMGIPNELLGSVGLEALRQLSGDIDVSNGSQNDSQPTINSSELPSTVSNSEPSVVRNPSQPAEIFVPRSECSSRSNSAMDHSLADCTEDTIRDGDFHNGSDGEDLPLFKSLVTPKGESSDKRNIVLLSEGKPESISAMDEYSSASNASEQDVEPGETTTESDETRDHKERIWRKYLWEGPPPSPLDAVQTSQLVCLSRNECPFCNTASGSRGLRVPSFANDEIKEECMIAHIVKFHHKDPDSRWVLDAKRVKCPLPKCASAWRPSFKYPNSVTQIAHIISRHVDEKEAYDVAMKLAQTEKLLEEFPFLDVAKSFAKSSATENLLWLQCAKCDRGFHSPYELVQHAKRYHPTEEHYSGAPKCPFGCKKRLQRLRSTVSDNVLRLLHVMIVHLPQEDAVSWVRKWIRSEQALDLIEKSKSRVARVKEAVPPPVPAKTKSPKTRKHNSTSCKICSKNIIMSDKYSEAVSTFLHVLHIHLADQDAQNSLIRESVVSITYSAQCAMEFPYIDVKASVEVTASTGKPSLQCVICAFRTDTSRRISMHARHHEDLMHDLGYYPDPCSCGQQIRVCGAVKESFQRLCHVLERHSADEDQMREAIAAFETDYAVEDQILDRRRSLELSVDGETTFACPRTVPNNDKTEKKETPRKNGSWDVAGEFPFIDAVTSIKRGKLQCALCEAAFADTCPLLKHATCVHEGNFVVVFVIFHHSLFSHQKKCTEDNGGDESKPNVEVGESSTKPTQRKSVISLNPGEELRDWITRISSQAIPNEDKPLSRCSSRASRRASPIDKPETPSDDENEDDQYNSLEINESEENTRCGAETPEPSGSQYDQEKSAKDSESGDVASSGKEVGSKAPSTPQPSETGVSVSSVTGQLLSWLSKSSGTVIPPVQAQLLPHLQAESAKKQQGSVEANLRDILGNTSPGGAGAARSTTPKPLGRTLFDELPQRIVKDMKKQQIRPPVDISHIEGAKGYPCSYCPKTFATARGVREHERRSHESRLFLDAEHLVCPHCEQEFQNKRNRDEHVKRHGNPNSVIGRGF</sequence>
<dbReference type="Proteomes" id="UP000271162">
    <property type="component" value="Unassembled WGS sequence"/>
</dbReference>
<keyword evidence="2" id="KW-0677">Repeat</keyword>
<feature type="compositionally biased region" description="Basic and acidic residues" evidence="6">
    <location>
        <begin position="1097"/>
        <end position="1109"/>
    </location>
</feature>
<dbReference type="EMBL" id="UYSL01022555">
    <property type="protein sequence ID" value="VDL80705.1"/>
    <property type="molecule type" value="Genomic_DNA"/>
</dbReference>
<feature type="compositionally biased region" description="Polar residues" evidence="6">
    <location>
        <begin position="1235"/>
        <end position="1245"/>
    </location>
</feature>
<protein>
    <submittedName>
        <fullName evidence="10">C2H2-type domain-containing protein</fullName>
    </submittedName>
</protein>
<keyword evidence="9" id="KW-1185">Reference proteome</keyword>
<feature type="region of interest" description="Disordered" evidence="6">
    <location>
        <begin position="1142"/>
        <end position="1248"/>
    </location>
</feature>
<feature type="compositionally biased region" description="Polar residues" evidence="6">
    <location>
        <begin position="453"/>
        <end position="462"/>
    </location>
</feature>
<dbReference type="PANTHER" id="PTHR24408">
    <property type="entry name" value="ZINC FINGER PROTEIN"/>
    <property type="match status" value="1"/>
</dbReference>
<feature type="region of interest" description="Disordered" evidence="6">
    <location>
        <begin position="477"/>
        <end position="499"/>
    </location>
</feature>
<dbReference type="GO" id="GO:0008270">
    <property type="term" value="F:zinc ion binding"/>
    <property type="evidence" value="ECO:0007669"/>
    <property type="project" value="UniProtKB-KW"/>
</dbReference>
<dbReference type="InterPro" id="IPR013087">
    <property type="entry name" value="Znf_C2H2_type"/>
</dbReference>
<dbReference type="PROSITE" id="PS00028">
    <property type="entry name" value="ZINC_FINGER_C2H2_1"/>
    <property type="match status" value="4"/>
</dbReference>
<evidence type="ECO:0000259" key="7">
    <source>
        <dbReference type="PROSITE" id="PS50157"/>
    </source>
</evidence>
<feature type="compositionally biased region" description="Basic and acidic residues" evidence="6">
    <location>
        <begin position="1211"/>
        <end position="1220"/>
    </location>
</feature>
<evidence type="ECO:0000256" key="1">
    <source>
        <dbReference type="ARBA" id="ARBA00022723"/>
    </source>
</evidence>
<keyword evidence="1" id="KW-0479">Metal-binding</keyword>
<dbReference type="SMART" id="SM00355">
    <property type="entry name" value="ZnF_C2H2"/>
    <property type="match status" value="7"/>
</dbReference>
<feature type="compositionally biased region" description="Polar residues" evidence="6">
    <location>
        <begin position="410"/>
        <end position="443"/>
    </location>
</feature>
<evidence type="ECO:0000256" key="4">
    <source>
        <dbReference type="ARBA" id="ARBA00022833"/>
    </source>
</evidence>
<evidence type="ECO:0000313" key="9">
    <source>
        <dbReference type="Proteomes" id="UP000271162"/>
    </source>
</evidence>
<reference evidence="8 9" key="2">
    <citation type="submission" date="2018-11" db="EMBL/GenBank/DDBJ databases">
        <authorList>
            <consortium name="Pathogen Informatics"/>
        </authorList>
    </citation>
    <scope>NUCLEOTIDE SEQUENCE [LARGE SCALE GENOMIC DNA]</scope>
</reference>
<organism evidence="10">
    <name type="scientific">Nippostrongylus brasiliensis</name>
    <name type="common">Rat hookworm</name>
    <dbReference type="NCBI Taxonomy" id="27835"/>
    <lineage>
        <taxon>Eukaryota</taxon>
        <taxon>Metazoa</taxon>
        <taxon>Ecdysozoa</taxon>
        <taxon>Nematoda</taxon>
        <taxon>Chromadorea</taxon>
        <taxon>Rhabditida</taxon>
        <taxon>Rhabditina</taxon>
        <taxon>Rhabditomorpha</taxon>
        <taxon>Strongyloidea</taxon>
        <taxon>Heligmosomidae</taxon>
        <taxon>Nippostrongylus</taxon>
    </lineage>
</organism>
<dbReference type="Gene3D" id="3.30.160.60">
    <property type="entry name" value="Classic Zinc Finger"/>
    <property type="match status" value="1"/>
</dbReference>
<feature type="region of interest" description="Disordered" evidence="6">
    <location>
        <begin position="806"/>
        <end position="828"/>
    </location>
</feature>
<accession>A0A158R2X3</accession>
<feature type="region of interest" description="Disordered" evidence="6">
    <location>
        <begin position="518"/>
        <end position="548"/>
    </location>
</feature>
<evidence type="ECO:0000256" key="3">
    <source>
        <dbReference type="ARBA" id="ARBA00022771"/>
    </source>
</evidence>
<feature type="compositionally biased region" description="Polar residues" evidence="6">
    <location>
        <begin position="1115"/>
        <end position="1128"/>
    </location>
</feature>
<feature type="domain" description="C2H2-type" evidence="7">
    <location>
        <begin position="1053"/>
        <end position="1081"/>
    </location>
</feature>
<dbReference type="GO" id="GO:0000981">
    <property type="term" value="F:DNA-binding transcription factor activity, RNA polymerase II-specific"/>
    <property type="evidence" value="ECO:0007669"/>
    <property type="project" value="TreeGrafter"/>
</dbReference>
<feature type="domain" description="C2H2-type" evidence="7">
    <location>
        <begin position="1353"/>
        <end position="1376"/>
    </location>
</feature>
<feature type="compositionally biased region" description="Acidic residues" evidence="6">
    <location>
        <begin position="533"/>
        <end position="544"/>
    </location>
</feature>
<feature type="domain" description="C2H2-type" evidence="7">
    <location>
        <begin position="709"/>
        <end position="737"/>
    </location>
</feature>
<gene>
    <name evidence="8" type="ORF">NBR_LOCUS17092</name>
</gene>
<dbReference type="GO" id="GO:0043565">
    <property type="term" value="F:sequence-specific DNA binding"/>
    <property type="evidence" value="ECO:0007669"/>
    <property type="project" value="TreeGrafter"/>
</dbReference>
<evidence type="ECO:0000313" key="10">
    <source>
        <dbReference type="WBParaSite" id="NBR_0001709101-mRNA-1"/>
    </source>
</evidence>